<reference evidence="1 2" key="1">
    <citation type="submission" date="2023-07" db="EMBL/GenBank/DDBJ databases">
        <title>Citrobacter selenititolerans sp. nov., isolated from seleniferous soil.</title>
        <authorList>
            <person name="Zhang S."/>
            <person name="Li K."/>
            <person name="Peng J."/>
            <person name="Wang H."/>
            <person name="Sun J."/>
            <person name="Guo Y."/>
        </authorList>
    </citation>
    <scope>NUCLEOTIDE SEQUENCE [LARGE SCALE GENOMIC DNA]</scope>
    <source>
        <strain evidence="1 2">S2-9</strain>
    </source>
</reference>
<protein>
    <submittedName>
        <fullName evidence="1">Uncharacterized protein</fullName>
    </submittedName>
</protein>
<proteinExistence type="predicted"/>
<evidence type="ECO:0000313" key="2">
    <source>
        <dbReference type="Proteomes" id="UP001174867"/>
    </source>
</evidence>
<evidence type="ECO:0000313" key="1">
    <source>
        <dbReference type="EMBL" id="MDN8599105.1"/>
    </source>
</evidence>
<organism evidence="1 2">
    <name type="scientific">Citrobacter enshiensis</name>
    <dbReference type="NCBI Taxonomy" id="2971264"/>
    <lineage>
        <taxon>Bacteria</taxon>
        <taxon>Pseudomonadati</taxon>
        <taxon>Pseudomonadota</taxon>
        <taxon>Gammaproteobacteria</taxon>
        <taxon>Enterobacterales</taxon>
        <taxon>Enterobacteriaceae</taxon>
        <taxon>Citrobacter</taxon>
    </lineage>
</organism>
<gene>
    <name evidence="1" type="ORF">Q0A17_06720</name>
</gene>
<dbReference type="RefSeq" id="WP_301697522.1">
    <property type="nucleotide sequence ID" value="NZ_JAUJYW010000002.1"/>
</dbReference>
<comment type="caution">
    <text evidence="1">The sequence shown here is derived from an EMBL/GenBank/DDBJ whole genome shotgun (WGS) entry which is preliminary data.</text>
</comment>
<accession>A0ABT8PSD6</accession>
<dbReference type="EMBL" id="JAUJYW010000002">
    <property type="protein sequence ID" value="MDN8599105.1"/>
    <property type="molecule type" value="Genomic_DNA"/>
</dbReference>
<keyword evidence="2" id="KW-1185">Reference proteome</keyword>
<name>A0ABT8PSD6_9ENTR</name>
<sequence length="43" mass="4885">MQALYAAPPLQAVTVPDEFERKREAIKQEMAPGARTTTHRFKV</sequence>
<dbReference type="Proteomes" id="UP001174867">
    <property type="component" value="Unassembled WGS sequence"/>
</dbReference>